<keyword evidence="5" id="KW-0479">Metal-binding</keyword>
<sequence length="143" mass="16047">MPHNSSVACLANSGKKVLIARRKLGGEMGGRWEFPGGKVEPDETDVRAAAREFREEFGIDVKVGGYICEAEFEHGGKKSILRAYEVFVPHDGIAKPYVLSEHLEYKWADLAEIEKLDFVDSDMKLYPSVKDYFTSKSGMRNLS</sequence>
<evidence type="ECO:0000256" key="10">
    <source>
        <dbReference type="ARBA" id="ARBA00035861"/>
    </source>
</evidence>
<evidence type="ECO:0000256" key="17">
    <source>
        <dbReference type="RuleBase" id="RU003476"/>
    </source>
</evidence>
<dbReference type="GO" id="GO:0008413">
    <property type="term" value="F:8-oxo-7,8-dihydroguanosine triphosphate pyrophosphatase activity"/>
    <property type="evidence" value="ECO:0007669"/>
    <property type="project" value="TreeGrafter"/>
</dbReference>
<dbReference type="InterPro" id="IPR020084">
    <property type="entry name" value="NUDIX_hydrolase_CS"/>
</dbReference>
<evidence type="ECO:0000256" key="4">
    <source>
        <dbReference type="ARBA" id="ARBA00022705"/>
    </source>
</evidence>
<evidence type="ECO:0000256" key="15">
    <source>
        <dbReference type="ARBA" id="ARBA00041979"/>
    </source>
</evidence>
<dbReference type="PRINTS" id="PR00502">
    <property type="entry name" value="NUDIXFAMILY"/>
</dbReference>
<dbReference type="EMBL" id="CP054142">
    <property type="protein sequence ID" value="QTQ13637.1"/>
    <property type="molecule type" value="Genomic_DNA"/>
</dbReference>
<evidence type="ECO:0000256" key="16">
    <source>
        <dbReference type="ARBA" id="ARBA00042798"/>
    </source>
</evidence>
<dbReference type="GO" id="GO:0035539">
    <property type="term" value="F:8-oxo-7,8-dihydrodeoxyguanosine triphosphate pyrophosphatase activity"/>
    <property type="evidence" value="ECO:0007669"/>
    <property type="project" value="UniProtKB-EC"/>
</dbReference>
<evidence type="ECO:0000256" key="1">
    <source>
        <dbReference type="ARBA" id="ARBA00001946"/>
    </source>
</evidence>
<feature type="domain" description="Nudix hydrolase" evidence="18">
    <location>
        <begin position="1"/>
        <end position="131"/>
    </location>
</feature>
<gene>
    <name evidence="19" type="ORF">HRQ91_03725</name>
</gene>
<keyword evidence="4" id="KW-0235">DNA replication</keyword>
<dbReference type="SUPFAM" id="SSF55811">
    <property type="entry name" value="Nudix"/>
    <property type="match status" value="1"/>
</dbReference>
<evidence type="ECO:0000256" key="12">
    <source>
        <dbReference type="ARBA" id="ARBA00038905"/>
    </source>
</evidence>
<keyword evidence="9" id="KW-0234">DNA repair</keyword>
<dbReference type="Gene3D" id="3.90.79.10">
    <property type="entry name" value="Nucleoside Triphosphate Pyrophosphohydrolase"/>
    <property type="match status" value="1"/>
</dbReference>
<evidence type="ECO:0000256" key="7">
    <source>
        <dbReference type="ARBA" id="ARBA00022801"/>
    </source>
</evidence>
<evidence type="ECO:0000256" key="5">
    <source>
        <dbReference type="ARBA" id="ARBA00022723"/>
    </source>
</evidence>
<dbReference type="EC" id="3.6.1.55" evidence="12"/>
<evidence type="ECO:0000256" key="6">
    <source>
        <dbReference type="ARBA" id="ARBA00022763"/>
    </source>
</evidence>
<dbReference type="GO" id="GO:0006260">
    <property type="term" value="P:DNA replication"/>
    <property type="evidence" value="ECO:0007669"/>
    <property type="project" value="UniProtKB-KW"/>
</dbReference>
<comment type="similarity">
    <text evidence="2 17">Belongs to the Nudix hydrolase family.</text>
</comment>
<keyword evidence="8" id="KW-0460">Magnesium</keyword>
<comment type="catalytic activity">
    <reaction evidence="11">
        <text>8-oxo-GTP + H2O = 8-oxo-GMP + diphosphate + H(+)</text>
        <dbReference type="Rhea" id="RHEA:67616"/>
        <dbReference type="ChEBI" id="CHEBI:15377"/>
        <dbReference type="ChEBI" id="CHEBI:15378"/>
        <dbReference type="ChEBI" id="CHEBI:33019"/>
        <dbReference type="ChEBI" id="CHEBI:143553"/>
        <dbReference type="ChEBI" id="CHEBI:145694"/>
    </reaction>
</comment>
<dbReference type="PROSITE" id="PS51462">
    <property type="entry name" value="NUDIX"/>
    <property type="match status" value="1"/>
</dbReference>
<evidence type="ECO:0000259" key="18">
    <source>
        <dbReference type="PROSITE" id="PS51462"/>
    </source>
</evidence>
<dbReference type="InterPro" id="IPR047127">
    <property type="entry name" value="MutT-like"/>
</dbReference>
<comment type="catalytic activity">
    <reaction evidence="10">
        <text>8-oxo-dGTP + H2O = 8-oxo-dGMP + diphosphate + H(+)</text>
        <dbReference type="Rhea" id="RHEA:31575"/>
        <dbReference type="ChEBI" id="CHEBI:15377"/>
        <dbReference type="ChEBI" id="CHEBI:15378"/>
        <dbReference type="ChEBI" id="CHEBI:33019"/>
        <dbReference type="ChEBI" id="CHEBI:63224"/>
        <dbReference type="ChEBI" id="CHEBI:77896"/>
        <dbReference type="EC" id="3.6.1.55"/>
    </reaction>
</comment>
<dbReference type="InterPro" id="IPR020476">
    <property type="entry name" value="Nudix_hydrolase"/>
</dbReference>
<dbReference type="GO" id="GO:0044716">
    <property type="term" value="F:8-oxo-GDP phosphatase activity"/>
    <property type="evidence" value="ECO:0007669"/>
    <property type="project" value="TreeGrafter"/>
</dbReference>
<evidence type="ECO:0000256" key="11">
    <source>
        <dbReference type="ARBA" id="ARBA00036904"/>
    </source>
</evidence>
<dbReference type="GO" id="GO:0046872">
    <property type="term" value="F:metal ion binding"/>
    <property type="evidence" value="ECO:0007669"/>
    <property type="project" value="UniProtKB-KW"/>
</dbReference>
<evidence type="ECO:0000256" key="2">
    <source>
        <dbReference type="ARBA" id="ARBA00005582"/>
    </source>
</evidence>
<dbReference type="InterPro" id="IPR000086">
    <property type="entry name" value="NUDIX_hydrolase_dom"/>
</dbReference>
<keyword evidence="7 17" id="KW-0378">Hydrolase</keyword>
<evidence type="ECO:0000256" key="8">
    <source>
        <dbReference type="ARBA" id="ARBA00022842"/>
    </source>
</evidence>
<dbReference type="GO" id="GO:0044715">
    <property type="term" value="F:8-oxo-dGDP phosphatase activity"/>
    <property type="evidence" value="ECO:0007669"/>
    <property type="project" value="TreeGrafter"/>
</dbReference>
<evidence type="ECO:0000256" key="14">
    <source>
        <dbReference type="ARBA" id="ARBA00041592"/>
    </source>
</evidence>
<protein>
    <recommendedName>
        <fullName evidence="13">8-oxo-dGTP diphosphatase</fullName>
        <ecNumber evidence="12">3.6.1.55</ecNumber>
    </recommendedName>
    <alternativeName>
        <fullName evidence="16">7,8-dihydro-8-oxoguanine-triphosphatase</fullName>
    </alternativeName>
    <alternativeName>
        <fullName evidence="15">Mutator protein MutT</fullName>
    </alternativeName>
    <alternativeName>
        <fullName evidence="14">dGTP pyrophosphohydrolase</fullName>
    </alternativeName>
</protein>
<dbReference type="KEGG" id="tpav:HRQ91_03725"/>
<proteinExistence type="inferred from homology"/>
<keyword evidence="20" id="KW-1185">Reference proteome</keyword>
<comment type="cofactor">
    <cofactor evidence="1">
        <name>Mg(2+)</name>
        <dbReference type="ChEBI" id="CHEBI:18420"/>
    </cofactor>
</comment>
<keyword evidence="3" id="KW-0515">Mutator protein</keyword>
<accession>A0A975F3A2</accession>
<evidence type="ECO:0000313" key="19">
    <source>
        <dbReference type="EMBL" id="QTQ13637.1"/>
    </source>
</evidence>
<keyword evidence="6" id="KW-0227">DNA damage</keyword>
<evidence type="ECO:0000256" key="3">
    <source>
        <dbReference type="ARBA" id="ARBA00022457"/>
    </source>
</evidence>
<dbReference type="PANTHER" id="PTHR47707:SF1">
    <property type="entry name" value="NUDIX HYDROLASE FAMILY PROTEIN"/>
    <property type="match status" value="1"/>
</dbReference>
<evidence type="ECO:0000313" key="20">
    <source>
        <dbReference type="Proteomes" id="UP000671908"/>
    </source>
</evidence>
<dbReference type="GO" id="GO:0006281">
    <property type="term" value="P:DNA repair"/>
    <property type="evidence" value="ECO:0007669"/>
    <property type="project" value="UniProtKB-KW"/>
</dbReference>
<dbReference type="RefSeq" id="WP_210120324.1">
    <property type="nucleotide sequence ID" value="NZ_CP054142.1"/>
</dbReference>
<evidence type="ECO:0000256" key="13">
    <source>
        <dbReference type="ARBA" id="ARBA00040794"/>
    </source>
</evidence>
<reference evidence="19 20" key="1">
    <citation type="journal article" date="2021" name="Microbiol. Resour. Announc.">
        <title>Complete Genome Sequences of Three Human Oral Treponema parvum Isolates.</title>
        <authorList>
            <person name="Zeng H."/>
            <person name="Watt R.M."/>
        </authorList>
    </citation>
    <scope>NUCLEOTIDE SEQUENCE [LARGE SCALE GENOMIC DNA]</scope>
    <source>
        <strain evidence="19 20">ATCC 700770</strain>
    </source>
</reference>
<dbReference type="Pfam" id="PF00293">
    <property type="entry name" value="NUDIX"/>
    <property type="match status" value="1"/>
</dbReference>
<dbReference type="AlphaFoldDB" id="A0A975F3A2"/>
<dbReference type="Proteomes" id="UP000671908">
    <property type="component" value="Chromosome"/>
</dbReference>
<evidence type="ECO:0000256" key="9">
    <source>
        <dbReference type="ARBA" id="ARBA00023204"/>
    </source>
</evidence>
<dbReference type="InterPro" id="IPR015797">
    <property type="entry name" value="NUDIX_hydrolase-like_dom_sf"/>
</dbReference>
<dbReference type="CDD" id="cd03425">
    <property type="entry name" value="NUDIX_MutT_NudA_like"/>
    <property type="match status" value="1"/>
</dbReference>
<dbReference type="PROSITE" id="PS00893">
    <property type="entry name" value="NUDIX_BOX"/>
    <property type="match status" value="1"/>
</dbReference>
<organism evidence="19 20">
    <name type="scientific">Treponema parvum</name>
    <dbReference type="NCBI Taxonomy" id="138851"/>
    <lineage>
        <taxon>Bacteria</taxon>
        <taxon>Pseudomonadati</taxon>
        <taxon>Spirochaetota</taxon>
        <taxon>Spirochaetia</taxon>
        <taxon>Spirochaetales</taxon>
        <taxon>Treponemataceae</taxon>
        <taxon>Treponema</taxon>
    </lineage>
</organism>
<dbReference type="PANTHER" id="PTHR47707">
    <property type="entry name" value="8-OXO-DGTP DIPHOSPHATASE"/>
    <property type="match status" value="1"/>
</dbReference>
<name>A0A975F3A2_9SPIR</name>